<protein>
    <submittedName>
        <fullName evidence="2">Uncharacterized protein</fullName>
    </submittedName>
</protein>
<organism evidence="2 3">
    <name type="scientific">Dorcoceras hygrometricum</name>
    <dbReference type="NCBI Taxonomy" id="472368"/>
    <lineage>
        <taxon>Eukaryota</taxon>
        <taxon>Viridiplantae</taxon>
        <taxon>Streptophyta</taxon>
        <taxon>Embryophyta</taxon>
        <taxon>Tracheophyta</taxon>
        <taxon>Spermatophyta</taxon>
        <taxon>Magnoliopsida</taxon>
        <taxon>eudicotyledons</taxon>
        <taxon>Gunneridae</taxon>
        <taxon>Pentapetalae</taxon>
        <taxon>asterids</taxon>
        <taxon>lamiids</taxon>
        <taxon>Lamiales</taxon>
        <taxon>Gesneriaceae</taxon>
        <taxon>Didymocarpoideae</taxon>
        <taxon>Trichosporeae</taxon>
        <taxon>Loxocarpinae</taxon>
        <taxon>Dorcoceras</taxon>
    </lineage>
</organism>
<proteinExistence type="predicted"/>
<gene>
    <name evidence="2" type="ORF">F511_36429</name>
</gene>
<dbReference type="Proteomes" id="UP000250235">
    <property type="component" value="Unassembled WGS sequence"/>
</dbReference>
<evidence type="ECO:0000313" key="3">
    <source>
        <dbReference type="Proteomes" id="UP000250235"/>
    </source>
</evidence>
<evidence type="ECO:0000313" key="2">
    <source>
        <dbReference type="EMBL" id="KZV19267.1"/>
    </source>
</evidence>
<evidence type="ECO:0000256" key="1">
    <source>
        <dbReference type="SAM" id="MobiDB-lite"/>
    </source>
</evidence>
<dbReference type="AlphaFoldDB" id="A0A2Z7ADZ7"/>
<feature type="region of interest" description="Disordered" evidence="1">
    <location>
        <begin position="38"/>
        <end position="97"/>
    </location>
</feature>
<keyword evidence="3" id="KW-1185">Reference proteome</keyword>
<dbReference type="EMBL" id="KV016734">
    <property type="protein sequence ID" value="KZV19267.1"/>
    <property type="molecule type" value="Genomic_DNA"/>
</dbReference>
<accession>A0A2Z7ADZ7</accession>
<reference evidence="2 3" key="1">
    <citation type="journal article" date="2015" name="Proc. Natl. Acad. Sci. U.S.A.">
        <title>The resurrection genome of Boea hygrometrica: A blueprint for survival of dehydration.</title>
        <authorList>
            <person name="Xiao L."/>
            <person name="Yang G."/>
            <person name="Zhang L."/>
            <person name="Yang X."/>
            <person name="Zhao S."/>
            <person name="Ji Z."/>
            <person name="Zhou Q."/>
            <person name="Hu M."/>
            <person name="Wang Y."/>
            <person name="Chen M."/>
            <person name="Xu Y."/>
            <person name="Jin H."/>
            <person name="Xiao X."/>
            <person name="Hu G."/>
            <person name="Bao F."/>
            <person name="Hu Y."/>
            <person name="Wan P."/>
            <person name="Li L."/>
            <person name="Deng X."/>
            <person name="Kuang T."/>
            <person name="Xiang C."/>
            <person name="Zhu J.K."/>
            <person name="Oliver M.J."/>
            <person name="He Y."/>
        </authorList>
    </citation>
    <scope>NUCLEOTIDE SEQUENCE [LARGE SCALE GENOMIC DNA]</scope>
    <source>
        <strain evidence="3">cv. XS01</strain>
    </source>
</reference>
<feature type="compositionally biased region" description="Basic and acidic residues" evidence="1">
    <location>
        <begin position="54"/>
        <end position="71"/>
    </location>
</feature>
<name>A0A2Z7ADZ7_9LAMI</name>
<sequence>MDFMMPVGGRAGNSNMPHLSAGICARTQPTITRQCGIQARRLSRPPHQNNIGPFRRDDSAVRSQRAKESSSQRKQAQYAPGSDQFHKETGTSKGRRR</sequence>